<protein>
    <submittedName>
        <fullName evidence="1">Uncharacterized protein</fullName>
    </submittedName>
</protein>
<dbReference type="Proteomes" id="UP000037069">
    <property type="component" value="Unassembled WGS sequence"/>
</dbReference>
<evidence type="ECO:0000313" key="1">
    <source>
        <dbReference type="EMBL" id="KNC25441.1"/>
    </source>
</evidence>
<proteinExistence type="predicted"/>
<dbReference type="AlphaFoldDB" id="A0A0L0BZN1"/>
<dbReference type="EMBL" id="JRES01001113">
    <property type="protein sequence ID" value="KNC25441.1"/>
    <property type="molecule type" value="Genomic_DNA"/>
</dbReference>
<keyword evidence="2" id="KW-1185">Reference proteome</keyword>
<organism evidence="1 2">
    <name type="scientific">Lucilia cuprina</name>
    <name type="common">Green bottle fly</name>
    <name type="synonym">Australian sheep blowfly</name>
    <dbReference type="NCBI Taxonomy" id="7375"/>
    <lineage>
        <taxon>Eukaryota</taxon>
        <taxon>Metazoa</taxon>
        <taxon>Ecdysozoa</taxon>
        <taxon>Arthropoda</taxon>
        <taxon>Hexapoda</taxon>
        <taxon>Insecta</taxon>
        <taxon>Pterygota</taxon>
        <taxon>Neoptera</taxon>
        <taxon>Endopterygota</taxon>
        <taxon>Diptera</taxon>
        <taxon>Brachycera</taxon>
        <taxon>Muscomorpha</taxon>
        <taxon>Oestroidea</taxon>
        <taxon>Calliphoridae</taxon>
        <taxon>Luciliinae</taxon>
        <taxon>Lucilia</taxon>
    </lineage>
</organism>
<reference evidence="1 2" key="1">
    <citation type="journal article" date="2015" name="Nat. Commun.">
        <title>Lucilia cuprina genome unlocks parasitic fly biology to underpin future interventions.</title>
        <authorList>
            <person name="Anstead C.A."/>
            <person name="Korhonen P.K."/>
            <person name="Young N.D."/>
            <person name="Hall R.S."/>
            <person name="Jex A.R."/>
            <person name="Murali S.C."/>
            <person name="Hughes D.S."/>
            <person name="Lee S.F."/>
            <person name="Perry T."/>
            <person name="Stroehlein A.J."/>
            <person name="Ansell B.R."/>
            <person name="Breugelmans B."/>
            <person name="Hofmann A."/>
            <person name="Qu J."/>
            <person name="Dugan S."/>
            <person name="Lee S.L."/>
            <person name="Chao H."/>
            <person name="Dinh H."/>
            <person name="Han Y."/>
            <person name="Doddapaneni H.V."/>
            <person name="Worley K.C."/>
            <person name="Muzny D.M."/>
            <person name="Ioannidis P."/>
            <person name="Waterhouse R.M."/>
            <person name="Zdobnov E.M."/>
            <person name="James P.J."/>
            <person name="Bagnall N.H."/>
            <person name="Kotze A.C."/>
            <person name="Gibbs R.A."/>
            <person name="Richards S."/>
            <person name="Batterham P."/>
            <person name="Gasser R.B."/>
        </authorList>
    </citation>
    <scope>NUCLEOTIDE SEQUENCE [LARGE SCALE GENOMIC DNA]</scope>
    <source>
        <strain evidence="1 2">LS</strain>
        <tissue evidence="1">Full body</tissue>
    </source>
</reference>
<gene>
    <name evidence="1" type="ORF">FF38_11042</name>
</gene>
<comment type="caution">
    <text evidence="1">The sequence shown here is derived from an EMBL/GenBank/DDBJ whole genome shotgun (WGS) entry which is preliminary data.</text>
</comment>
<name>A0A0L0BZN1_LUCCU</name>
<sequence>MNGMENRYYIWFTKRNEHGVVEELTTECVSEQHVIDFVCGLFTSSFKKLTRIVMSNFYKLEMKVMKVVLIDDEMKLVDKEEYKRMVDINSLYPIDLNKNVNRIQRIINECKDIIKNDGNYEYTDTLTLIVKILKNYDSSKYVTGFDLKNTVDECLKIMYENKQDL</sequence>
<accession>A0A0L0BZN1</accession>
<evidence type="ECO:0000313" key="2">
    <source>
        <dbReference type="Proteomes" id="UP000037069"/>
    </source>
</evidence>